<dbReference type="Proteomes" id="UP000319931">
    <property type="component" value="Unassembled WGS sequence"/>
</dbReference>
<dbReference type="PANTHER" id="PTHR32439:SF9">
    <property type="entry name" value="BLR3264 PROTEIN"/>
    <property type="match status" value="1"/>
</dbReference>
<evidence type="ECO:0000256" key="6">
    <source>
        <dbReference type="ARBA" id="ARBA00023014"/>
    </source>
</evidence>
<evidence type="ECO:0000256" key="3">
    <source>
        <dbReference type="ARBA" id="ARBA00022723"/>
    </source>
</evidence>
<dbReference type="EMBL" id="RCZC01000002">
    <property type="protein sequence ID" value="TPG54209.1"/>
    <property type="molecule type" value="Genomic_DNA"/>
</dbReference>
<accession>A0A502FXM9</accession>
<evidence type="ECO:0000313" key="10">
    <source>
        <dbReference type="Proteomes" id="UP000319931"/>
    </source>
</evidence>
<keyword evidence="6" id="KW-0411">Iron-sulfur</keyword>
<reference evidence="9 10" key="1">
    <citation type="journal article" date="2019" name="Environ. Microbiol.">
        <title>Species interactions and distinct microbial communities in high Arctic permafrost affected cryosols are associated with the CH4 and CO2 gas fluxes.</title>
        <authorList>
            <person name="Altshuler I."/>
            <person name="Hamel J."/>
            <person name="Turney S."/>
            <person name="Magnuson E."/>
            <person name="Levesque R."/>
            <person name="Greer C."/>
            <person name="Whyte L.G."/>
        </authorList>
    </citation>
    <scope>NUCLEOTIDE SEQUENCE [LARGE SCALE GENOMIC DNA]</scope>
    <source>
        <strain evidence="9 10">E6.1</strain>
    </source>
</reference>
<gene>
    <name evidence="9" type="ORF">EAH76_05850</name>
</gene>
<dbReference type="Gene3D" id="3.30.413.10">
    <property type="entry name" value="Sulfite Reductase Hemoprotein, domain 1"/>
    <property type="match status" value="1"/>
</dbReference>
<dbReference type="InterPro" id="IPR051329">
    <property type="entry name" value="NIR_SIR_4Fe-4S"/>
</dbReference>
<keyword evidence="5" id="KW-0408">Iron</keyword>
<evidence type="ECO:0000256" key="1">
    <source>
        <dbReference type="ARBA" id="ARBA00022485"/>
    </source>
</evidence>
<dbReference type="PANTHER" id="PTHR32439">
    <property type="entry name" value="FERREDOXIN--NITRITE REDUCTASE, CHLOROPLASTIC"/>
    <property type="match status" value="1"/>
</dbReference>
<dbReference type="InterPro" id="IPR036136">
    <property type="entry name" value="Nit/Sulf_reduc_fer-like_dom_sf"/>
</dbReference>
<proteinExistence type="predicted"/>
<dbReference type="SUPFAM" id="SSF55124">
    <property type="entry name" value="Nitrite/Sulfite reductase N-terminal domain-like"/>
    <property type="match status" value="1"/>
</dbReference>
<dbReference type="GO" id="GO:0016491">
    <property type="term" value="F:oxidoreductase activity"/>
    <property type="evidence" value="ECO:0007669"/>
    <property type="project" value="UniProtKB-KW"/>
</dbReference>
<dbReference type="OrthoDB" id="7459360at2"/>
<organism evidence="9 10">
    <name type="scientific">Sphingomonas glacialis</name>
    <dbReference type="NCBI Taxonomy" id="658225"/>
    <lineage>
        <taxon>Bacteria</taxon>
        <taxon>Pseudomonadati</taxon>
        <taxon>Pseudomonadota</taxon>
        <taxon>Alphaproteobacteria</taxon>
        <taxon>Sphingomonadales</taxon>
        <taxon>Sphingomonadaceae</taxon>
        <taxon>Sphingomonas</taxon>
    </lineage>
</organism>
<keyword evidence="10" id="KW-1185">Reference proteome</keyword>
<evidence type="ECO:0000256" key="4">
    <source>
        <dbReference type="ARBA" id="ARBA00023002"/>
    </source>
</evidence>
<evidence type="ECO:0000256" key="5">
    <source>
        <dbReference type="ARBA" id="ARBA00023004"/>
    </source>
</evidence>
<name>A0A502FXM9_9SPHN</name>
<feature type="domain" description="Nitrite/Sulfite reductase ferredoxin-like" evidence="8">
    <location>
        <begin position="14"/>
        <end position="77"/>
    </location>
</feature>
<evidence type="ECO:0000256" key="2">
    <source>
        <dbReference type="ARBA" id="ARBA00022617"/>
    </source>
</evidence>
<evidence type="ECO:0000256" key="7">
    <source>
        <dbReference type="SAM" id="MobiDB-lite"/>
    </source>
</evidence>
<sequence length="367" mass="38012">MSAVRGWCPTAWRPMAAGDGLLVRVRPRLGRLDREQMLGLCAAAVRYGNGQIDVTNRANLQIRGATGSSWQALVAALVDLALVDPDPQREARRAILVAPDWQTGDDTHRIASELEVRLAELPELPGKVGFAIDAGAAPVLTSAPADFRIERAVTGRLILRAEGRETGVAIAPGGEVDALIALATWFVATGGAEAGRMARHTAPLPDWAAGDDHPAPPAAPLAPGRHPLGAAQPLPFGRIDAESFIAMLATSPASAVRTTPWRLLLIEGATHVPARDPLAATDACVGAPACPQASVATRDLAARLAPFIAGHLHVSGCAKGCARAAPASVVLTGRDGRYDLAFHARAGAPPAHAGLDAAQILDHFGAA</sequence>
<dbReference type="Pfam" id="PF03460">
    <property type="entry name" value="NIR_SIR_ferr"/>
    <property type="match status" value="1"/>
</dbReference>
<dbReference type="GO" id="GO:0046872">
    <property type="term" value="F:metal ion binding"/>
    <property type="evidence" value="ECO:0007669"/>
    <property type="project" value="UniProtKB-KW"/>
</dbReference>
<dbReference type="RefSeq" id="WP_140849105.1">
    <property type="nucleotide sequence ID" value="NZ_RCZC01000002.1"/>
</dbReference>
<keyword evidence="2" id="KW-0349">Heme</keyword>
<dbReference type="InterPro" id="IPR045854">
    <property type="entry name" value="NO2/SO3_Rdtase_4Fe4S_sf"/>
</dbReference>
<keyword evidence="3" id="KW-0479">Metal-binding</keyword>
<evidence type="ECO:0000259" key="8">
    <source>
        <dbReference type="Pfam" id="PF03460"/>
    </source>
</evidence>
<feature type="region of interest" description="Disordered" evidence="7">
    <location>
        <begin position="203"/>
        <end position="225"/>
    </location>
</feature>
<dbReference type="GO" id="GO:0051539">
    <property type="term" value="F:4 iron, 4 sulfur cluster binding"/>
    <property type="evidence" value="ECO:0007669"/>
    <property type="project" value="UniProtKB-KW"/>
</dbReference>
<dbReference type="Gene3D" id="3.90.480.20">
    <property type="match status" value="1"/>
</dbReference>
<keyword evidence="4" id="KW-0560">Oxidoreductase</keyword>
<dbReference type="SUPFAM" id="SSF56014">
    <property type="entry name" value="Nitrite and sulphite reductase 4Fe-4S domain-like"/>
    <property type="match status" value="1"/>
</dbReference>
<keyword evidence="1" id="KW-0004">4Fe-4S</keyword>
<protein>
    <submittedName>
        <fullName evidence="9">Cobalamin biosynthesis protein CobG</fullName>
    </submittedName>
</protein>
<comment type="caution">
    <text evidence="9">The sequence shown here is derived from an EMBL/GenBank/DDBJ whole genome shotgun (WGS) entry which is preliminary data.</text>
</comment>
<evidence type="ECO:0000313" key="9">
    <source>
        <dbReference type="EMBL" id="TPG54209.1"/>
    </source>
</evidence>
<dbReference type="AlphaFoldDB" id="A0A502FXM9"/>
<dbReference type="InterPro" id="IPR005117">
    <property type="entry name" value="NiRdtase/SiRdtase_haem-b_fer"/>
</dbReference>